<gene>
    <name evidence="4" type="ORF">GCM10023200_27610</name>
</gene>
<evidence type="ECO:0000313" key="4">
    <source>
        <dbReference type="EMBL" id="GAA4790945.1"/>
    </source>
</evidence>
<feature type="domain" description="Glycosyltransferase subfamily 4-like N-terminal" evidence="3">
    <location>
        <begin position="18"/>
        <end position="160"/>
    </location>
</feature>
<keyword evidence="5" id="KW-1185">Reference proteome</keyword>
<dbReference type="Gene3D" id="3.40.50.2000">
    <property type="entry name" value="Glycogen Phosphorylase B"/>
    <property type="match status" value="2"/>
</dbReference>
<dbReference type="PANTHER" id="PTHR12526">
    <property type="entry name" value="GLYCOSYLTRANSFERASE"/>
    <property type="match status" value="1"/>
</dbReference>
<protein>
    <submittedName>
        <fullName evidence="4">Glycosyltransferase family 4 protein</fullName>
    </submittedName>
</protein>
<reference evidence="5" key="1">
    <citation type="journal article" date="2019" name="Int. J. Syst. Evol. Microbiol.">
        <title>The Global Catalogue of Microorganisms (GCM) 10K type strain sequencing project: providing services to taxonomists for standard genome sequencing and annotation.</title>
        <authorList>
            <consortium name="The Broad Institute Genomics Platform"/>
            <consortium name="The Broad Institute Genome Sequencing Center for Infectious Disease"/>
            <person name="Wu L."/>
            <person name="Ma J."/>
        </authorList>
    </citation>
    <scope>NUCLEOTIDE SEQUENCE [LARGE SCALE GENOMIC DNA]</scope>
    <source>
        <strain evidence="5">JCM 17979</strain>
    </source>
</reference>
<dbReference type="Pfam" id="PF13439">
    <property type="entry name" value="Glyco_transf_4"/>
    <property type="match status" value="1"/>
</dbReference>
<accession>A0ABP9B980</accession>
<proteinExistence type="predicted"/>
<dbReference type="PANTHER" id="PTHR12526:SF595">
    <property type="entry name" value="BLL5217 PROTEIN"/>
    <property type="match status" value="1"/>
</dbReference>
<dbReference type="SUPFAM" id="SSF53756">
    <property type="entry name" value="UDP-Glycosyltransferase/glycogen phosphorylase"/>
    <property type="match status" value="1"/>
</dbReference>
<comment type="caution">
    <text evidence="4">The sequence shown here is derived from an EMBL/GenBank/DDBJ whole genome shotgun (WGS) entry which is preliminary data.</text>
</comment>
<evidence type="ECO:0000259" key="3">
    <source>
        <dbReference type="Pfam" id="PF13439"/>
    </source>
</evidence>
<keyword evidence="1" id="KW-0328">Glycosyltransferase</keyword>
<evidence type="ECO:0000256" key="1">
    <source>
        <dbReference type="ARBA" id="ARBA00022676"/>
    </source>
</evidence>
<evidence type="ECO:0000313" key="5">
    <source>
        <dbReference type="Proteomes" id="UP001500928"/>
    </source>
</evidence>
<evidence type="ECO:0000256" key="2">
    <source>
        <dbReference type="ARBA" id="ARBA00022679"/>
    </source>
</evidence>
<dbReference type="CDD" id="cd03802">
    <property type="entry name" value="GT4_AviGT4-like"/>
    <property type="match status" value="1"/>
</dbReference>
<dbReference type="EMBL" id="BAABHO010000019">
    <property type="protein sequence ID" value="GAA4790945.1"/>
    <property type="molecule type" value="Genomic_DNA"/>
</dbReference>
<sequence>MRIGIIAPPWVPVPPVRYGGTEAVVDDLARGLHATGVDVRLFTVGTSTCPVPRAHLFDEPVAPMNASLPEAAHVLAAHDELDDVDLVHDHTLLGPLVAGRRGATHVPVVTTLHHLLTPPALRVAAEAARHASLVAISRSQARSARGVPITAVIPHGVDLDAYRPADGVGDHVVFVGRMAPEKGAHRAVRVARAAGRRLVLATKIRTNEERAYYEEVVRPLLPPDAEPPQEMDRARRVEVLGSAAALINPIRWREPFGLVMAEALACGTPVLAFPEGAAPEIVDHGRTGFLCADEEEMVAALDRLDTLDRRACRAAAERRFSSERMVDDHVALYRALLEAPRTGTAGARSARALLRGA</sequence>
<keyword evidence="2" id="KW-0808">Transferase</keyword>
<dbReference type="RefSeq" id="WP_345415381.1">
    <property type="nucleotide sequence ID" value="NZ_BAABHO010000019.1"/>
</dbReference>
<dbReference type="Proteomes" id="UP001500928">
    <property type="component" value="Unassembled WGS sequence"/>
</dbReference>
<dbReference type="Pfam" id="PF13692">
    <property type="entry name" value="Glyco_trans_1_4"/>
    <property type="match status" value="1"/>
</dbReference>
<organism evidence="4 5">
    <name type="scientific">Actinomycetospora chlora</name>
    <dbReference type="NCBI Taxonomy" id="663608"/>
    <lineage>
        <taxon>Bacteria</taxon>
        <taxon>Bacillati</taxon>
        <taxon>Actinomycetota</taxon>
        <taxon>Actinomycetes</taxon>
        <taxon>Pseudonocardiales</taxon>
        <taxon>Pseudonocardiaceae</taxon>
        <taxon>Actinomycetospora</taxon>
    </lineage>
</organism>
<dbReference type="InterPro" id="IPR028098">
    <property type="entry name" value="Glyco_trans_4-like_N"/>
</dbReference>
<name>A0ABP9B980_9PSEU</name>